<comment type="caution">
    <text evidence="2">The sequence shown here is derived from an EMBL/GenBank/DDBJ whole genome shotgun (WGS) entry which is preliminary data.</text>
</comment>
<gene>
    <name evidence="2" type="ORF">H3Z83_09065</name>
</gene>
<proteinExistence type="predicted"/>
<dbReference type="RefSeq" id="WP_182125169.1">
    <property type="nucleotide sequence ID" value="NZ_JACGLS010000004.1"/>
</dbReference>
<reference evidence="2 3" key="1">
    <citation type="submission" date="2020-07" db="EMBL/GenBank/DDBJ databases">
        <title>Bacterium isolated from marine sediment.</title>
        <authorList>
            <person name="Shang D."/>
            <person name="Du Z.-J."/>
        </authorList>
    </citation>
    <scope>NUCLEOTIDE SEQUENCE [LARGE SCALE GENOMIC DNA]</scope>
    <source>
        <strain evidence="2 3">S7007</strain>
    </source>
</reference>
<dbReference type="Proteomes" id="UP000563906">
    <property type="component" value="Unassembled WGS sequence"/>
</dbReference>
<keyword evidence="1" id="KW-0732">Signal</keyword>
<organism evidence="2 3">
    <name type="scientific">Tenacibaculum pelagium</name>
    <dbReference type="NCBI Taxonomy" id="2759527"/>
    <lineage>
        <taxon>Bacteria</taxon>
        <taxon>Pseudomonadati</taxon>
        <taxon>Bacteroidota</taxon>
        <taxon>Flavobacteriia</taxon>
        <taxon>Flavobacteriales</taxon>
        <taxon>Flavobacteriaceae</taxon>
        <taxon>Tenacibaculum</taxon>
    </lineage>
</organism>
<evidence type="ECO:0000256" key="1">
    <source>
        <dbReference type="SAM" id="SignalP"/>
    </source>
</evidence>
<keyword evidence="3" id="KW-1185">Reference proteome</keyword>
<protein>
    <submittedName>
        <fullName evidence="2">Uncharacterized protein</fullName>
    </submittedName>
</protein>
<accession>A0A839ANH5</accession>
<dbReference type="AlphaFoldDB" id="A0A839ANH5"/>
<dbReference type="PROSITE" id="PS51257">
    <property type="entry name" value="PROKAR_LIPOPROTEIN"/>
    <property type="match status" value="1"/>
</dbReference>
<dbReference type="EMBL" id="JACGLS010000004">
    <property type="protein sequence ID" value="MBA6156662.1"/>
    <property type="molecule type" value="Genomic_DNA"/>
</dbReference>
<name>A0A839ANH5_9FLAO</name>
<feature type="chain" id="PRO_5032490401" evidence="1">
    <location>
        <begin position="23"/>
        <end position="357"/>
    </location>
</feature>
<sequence length="357" mass="40926">MKTIVSIVVSIFLVILVSSCSSDTPNSKEFRYLGFEKEVLLPAVNEREFSFYALSFDTNKNNWELTLNDGRKDIPVTLNRIEDTPYGWESVEEYMQKIHCKIPAFGTGNYTLIVKNKITGQVQSDVFLVRDNTFNEVKSAGEASYSLERKKNYLYYQNTTNTILSNINTNSIEKVVLENTTTLNSIIVAHEVNNEKLHFTIPKATPVGLYYLAVYYKSGLNSYFEKELIILDEQKPVITSLNKSTFTPGESLQLKGSNFRYTINEDFIPTKGLARIKTKTVLVFNNGKDEQAMSLGRYEEDEMYNNINSTFTELTFEIPGKESFYIYSDVDKTYLEGEVYLKNGPYKSDSFTLRINF</sequence>
<feature type="signal peptide" evidence="1">
    <location>
        <begin position="1"/>
        <end position="22"/>
    </location>
</feature>
<evidence type="ECO:0000313" key="3">
    <source>
        <dbReference type="Proteomes" id="UP000563906"/>
    </source>
</evidence>
<evidence type="ECO:0000313" key="2">
    <source>
        <dbReference type="EMBL" id="MBA6156662.1"/>
    </source>
</evidence>